<sequence>MRWLHGKNRKQNNNIAFLISILLIYILTIFTHTVFTQELADANLNELEVPGEEEDDSTDPNLNAWCFRFTWLGPKYDRNYKTFLNQSCKDIIKLSKGVPCVTPLVVTNNSGLPDTDWIWDQHKSKPEDIACKAAGGDICAKYTFMFDGRIENITYMCTKVNIENGTSPKSGCFKEVRNNRITEVCVCEPQVGRMPCNSGISHKIMHNLIVFTFVLIISYGLFKSSLI</sequence>
<gene>
    <name evidence="3" type="primary">CSON007717</name>
</gene>
<reference evidence="3" key="2">
    <citation type="submission" date="2018-07" db="EMBL/GenBank/DDBJ databases">
        <authorList>
            <person name="Quirk P.G."/>
            <person name="Krulwich T.A."/>
        </authorList>
    </citation>
    <scope>NUCLEOTIDE SEQUENCE</scope>
</reference>
<keyword evidence="1" id="KW-0812">Transmembrane</keyword>
<accession>A0A336LXT0</accession>
<name>A0A336LXT0_CULSO</name>
<keyword evidence="1" id="KW-1133">Transmembrane helix</keyword>
<organism evidence="3">
    <name type="scientific">Culicoides sonorensis</name>
    <name type="common">Biting midge</name>
    <dbReference type="NCBI Taxonomy" id="179676"/>
    <lineage>
        <taxon>Eukaryota</taxon>
        <taxon>Metazoa</taxon>
        <taxon>Ecdysozoa</taxon>
        <taxon>Arthropoda</taxon>
        <taxon>Hexapoda</taxon>
        <taxon>Insecta</taxon>
        <taxon>Pterygota</taxon>
        <taxon>Neoptera</taxon>
        <taxon>Endopterygota</taxon>
        <taxon>Diptera</taxon>
        <taxon>Nematocera</taxon>
        <taxon>Chironomoidea</taxon>
        <taxon>Ceratopogonidae</taxon>
        <taxon>Ceratopogoninae</taxon>
        <taxon>Culicoides</taxon>
        <taxon>Monoculicoides</taxon>
    </lineage>
</organism>
<keyword evidence="1" id="KW-0472">Membrane</keyword>
<dbReference type="OMA" id="LTIFTHT"/>
<proteinExistence type="predicted"/>
<dbReference type="VEuPathDB" id="VectorBase:CSON007717"/>
<reference evidence="2" key="1">
    <citation type="submission" date="2018-04" db="EMBL/GenBank/DDBJ databases">
        <authorList>
            <person name="Go L.Y."/>
            <person name="Mitchell J.A."/>
        </authorList>
    </citation>
    <scope>NUCLEOTIDE SEQUENCE</scope>
    <source>
        <tissue evidence="2">Whole organism</tissue>
    </source>
</reference>
<dbReference type="EMBL" id="UFQS01000290">
    <property type="protein sequence ID" value="SSX02488.1"/>
    <property type="molecule type" value="Genomic_DNA"/>
</dbReference>
<feature type="transmembrane region" description="Helical" evidence="1">
    <location>
        <begin position="12"/>
        <end position="35"/>
    </location>
</feature>
<evidence type="ECO:0000256" key="1">
    <source>
        <dbReference type="SAM" id="Phobius"/>
    </source>
</evidence>
<protein>
    <submittedName>
        <fullName evidence="3">CSON007717 protein</fullName>
    </submittedName>
</protein>
<feature type="transmembrane region" description="Helical" evidence="1">
    <location>
        <begin position="204"/>
        <end position="222"/>
    </location>
</feature>
<evidence type="ECO:0000313" key="3">
    <source>
        <dbReference type="EMBL" id="SSX22862.1"/>
    </source>
</evidence>
<evidence type="ECO:0000313" key="2">
    <source>
        <dbReference type="EMBL" id="SSX02488.1"/>
    </source>
</evidence>
<dbReference type="AlphaFoldDB" id="A0A336LXT0"/>
<dbReference type="EMBL" id="UFQT01000290">
    <property type="protein sequence ID" value="SSX22862.1"/>
    <property type="molecule type" value="Genomic_DNA"/>
</dbReference>